<dbReference type="InterPro" id="IPR027251">
    <property type="entry name" value="Diacylglycerol_acylTrfase1"/>
</dbReference>
<protein>
    <recommendedName>
        <fullName evidence="29">O-acyltransferase</fullName>
    </recommendedName>
</protein>
<feature type="transmembrane region" description="Helical" evidence="32">
    <location>
        <begin position="365"/>
        <end position="384"/>
    </location>
</feature>
<keyword evidence="33" id="KW-1185">Reference proteome</keyword>
<comment type="similarity">
    <text evidence="10 29">Belongs to the membrane-bound acyltransferase family. Sterol o-acyltransferase subfamily.</text>
</comment>
<evidence type="ECO:0000256" key="12">
    <source>
        <dbReference type="ARBA" id="ARBA00022692"/>
    </source>
</evidence>
<dbReference type="InterPro" id="IPR004299">
    <property type="entry name" value="MBOAT_fam"/>
</dbReference>
<dbReference type="PIRSF" id="PIRSF500231">
    <property type="entry name" value="Oat_dag"/>
    <property type="match status" value="1"/>
</dbReference>
<comment type="catalytic activity">
    <reaction evidence="20">
        <text>1-O-(9Z-octadecenyl)-glycerol + (9Z)-octadecenoyl-CoA = 1-O-(9Z-octadecyl)-3-(9Z-octadecenoyl)-glycerol + CoA</text>
        <dbReference type="Rhea" id="RHEA:55340"/>
        <dbReference type="ChEBI" id="CHEBI:34116"/>
        <dbReference type="ChEBI" id="CHEBI:57287"/>
        <dbReference type="ChEBI" id="CHEBI:57387"/>
        <dbReference type="ChEBI" id="CHEBI:197429"/>
    </reaction>
    <physiologicalReaction direction="left-to-right" evidence="20">
        <dbReference type="Rhea" id="RHEA:55341"/>
    </physiologicalReaction>
</comment>
<feature type="region of interest" description="Disordered" evidence="31">
    <location>
        <begin position="1"/>
        <end position="55"/>
    </location>
</feature>
<feature type="transmembrane region" description="Helical" evidence="32">
    <location>
        <begin position="296"/>
        <end position="317"/>
    </location>
</feature>
<comment type="catalytic activity">
    <reaction evidence="1">
        <text>hexadecane-1,2-diol + hexadecanoyl-CoA = 2-hydroxyhexadecyl hexadecanoate + CoA</text>
        <dbReference type="Rhea" id="RHEA:38171"/>
        <dbReference type="ChEBI" id="CHEBI:57287"/>
        <dbReference type="ChEBI" id="CHEBI:57379"/>
        <dbReference type="ChEBI" id="CHEBI:75586"/>
        <dbReference type="ChEBI" id="CHEBI:75587"/>
    </reaction>
    <physiologicalReaction direction="left-to-right" evidence="1">
        <dbReference type="Rhea" id="RHEA:38172"/>
    </physiologicalReaction>
</comment>
<evidence type="ECO:0000256" key="11">
    <source>
        <dbReference type="ARBA" id="ARBA00022679"/>
    </source>
</evidence>
<comment type="catalytic activity">
    <reaction evidence="22">
        <text>2-(9Z-octadecenoyl)-glycerol + (9Z)-octadecenoyl-CoA = 1,2-di-(9Z-octadecenoyl)-sn-glycerol + CoA</text>
        <dbReference type="Rhea" id="RHEA:37911"/>
        <dbReference type="ChEBI" id="CHEBI:52333"/>
        <dbReference type="ChEBI" id="CHEBI:57287"/>
        <dbReference type="ChEBI" id="CHEBI:57387"/>
        <dbReference type="ChEBI" id="CHEBI:73990"/>
    </reaction>
    <physiologicalReaction direction="left-to-right" evidence="22">
        <dbReference type="Rhea" id="RHEA:37912"/>
    </physiologicalReaction>
</comment>
<dbReference type="PIRSF" id="PIRSF000439">
    <property type="entry name" value="Oat_ACAT_DAG_ARE"/>
    <property type="match status" value="1"/>
</dbReference>
<evidence type="ECO:0000256" key="1">
    <source>
        <dbReference type="ARBA" id="ARBA00000174"/>
    </source>
</evidence>
<comment type="catalytic activity">
    <reaction evidence="4">
        <text>hexadecane-1,2-diol + 2 hexadecanoyl-CoA = 1,2-O,O-dihexadecanoyl-1,2-hexadecanediol + 2 CoA</text>
        <dbReference type="Rhea" id="RHEA:38211"/>
        <dbReference type="ChEBI" id="CHEBI:57287"/>
        <dbReference type="ChEBI" id="CHEBI:57379"/>
        <dbReference type="ChEBI" id="CHEBI:75586"/>
        <dbReference type="ChEBI" id="CHEBI:75608"/>
    </reaction>
    <physiologicalReaction direction="left-to-right" evidence="4">
        <dbReference type="Rhea" id="RHEA:38212"/>
    </physiologicalReaction>
</comment>
<feature type="transmembrane region" description="Helical" evidence="32">
    <location>
        <begin position="420"/>
        <end position="438"/>
    </location>
</feature>
<comment type="catalytic activity">
    <reaction evidence="7">
        <text>all-trans-retinol + hexadecanoyl-CoA = all-trans-retinyl hexadecanoate + CoA</text>
        <dbReference type="Rhea" id="RHEA:38175"/>
        <dbReference type="ChEBI" id="CHEBI:17336"/>
        <dbReference type="ChEBI" id="CHEBI:17616"/>
        <dbReference type="ChEBI" id="CHEBI:57287"/>
        <dbReference type="ChEBI" id="CHEBI:57379"/>
    </reaction>
    <physiologicalReaction direction="left-to-right" evidence="7">
        <dbReference type="Rhea" id="RHEA:38176"/>
    </physiologicalReaction>
</comment>
<evidence type="ECO:0000256" key="32">
    <source>
        <dbReference type="SAM" id="Phobius"/>
    </source>
</evidence>
<evidence type="ECO:0000256" key="24">
    <source>
        <dbReference type="ARBA" id="ARBA00048634"/>
    </source>
</evidence>
<evidence type="ECO:0000256" key="25">
    <source>
        <dbReference type="ARBA" id="ARBA00048728"/>
    </source>
</evidence>
<dbReference type="PANTHER" id="PTHR10408:SF7">
    <property type="entry name" value="DIACYLGLYCEROL O-ACYLTRANSFERASE 1"/>
    <property type="match status" value="1"/>
</dbReference>
<dbReference type="Pfam" id="PF03062">
    <property type="entry name" value="MBOAT"/>
    <property type="match status" value="1"/>
</dbReference>
<evidence type="ECO:0000256" key="17">
    <source>
        <dbReference type="ARBA" id="ARBA00023610"/>
    </source>
</evidence>
<comment type="catalytic activity">
    <reaction evidence="26">
        <text>hexadecan-1-ol + hexadecanoyl-CoA = hexadecyl hexadecanoate + CoA</text>
        <dbReference type="Rhea" id="RHEA:38167"/>
        <dbReference type="ChEBI" id="CHEBI:16125"/>
        <dbReference type="ChEBI" id="CHEBI:57287"/>
        <dbReference type="ChEBI" id="CHEBI:57379"/>
        <dbReference type="ChEBI" id="CHEBI:75584"/>
    </reaction>
    <physiologicalReaction direction="left-to-right" evidence="26">
        <dbReference type="Rhea" id="RHEA:38168"/>
    </physiologicalReaction>
</comment>
<feature type="transmembrane region" description="Helical" evidence="32">
    <location>
        <begin position="390"/>
        <end position="408"/>
    </location>
</feature>
<evidence type="ECO:0000256" key="14">
    <source>
        <dbReference type="ARBA" id="ARBA00022989"/>
    </source>
</evidence>
<evidence type="ECO:0000256" key="5">
    <source>
        <dbReference type="ARBA" id="ARBA00001313"/>
    </source>
</evidence>
<comment type="catalytic activity">
    <reaction evidence="18">
        <text>1,2-di-(9Z-octadecenoyl)-sn-glycerol + (9Z)-octadecenoyl-CoA = 1,2,3-tri-(9Z-octadecenoyl)-glycerol + CoA</text>
        <dbReference type="Rhea" id="RHEA:38219"/>
        <dbReference type="ChEBI" id="CHEBI:52333"/>
        <dbReference type="ChEBI" id="CHEBI:53753"/>
        <dbReference type="ChEBI" id="CHEBI:57287"/>
        <dbReference type="ChEBI" id="CHEBI:57387"/>
    </reaction>
    <physiologicalReaction direction="left-to-right" evidence="18">
        <dbReference type="Rhea" id="RHEA:38220"/>
    </physiologicalReaction>
</comment>
<comment type="catalytic activity">
    <reaction evidence="6">
        <text>1,2-di-(9Z-octadecenoyl)-sn-glycerol + hexadecanoyl-CoA = 1,2-di-(9Z)-octadecenoyl-3-hexadecanoyl-sn-glycerol + CoA</text>
        <dbReference type="Rhea" id="RHEA:38163"/>
        <dbReference type="ChEBI" id="CHEBI:52333"/>
        <dbReference type="ChEBI" id="CHEBI:57287"/>
        <dbReference type="ChEBI" id="CHEBI:57379"/>
        <dbReference type="ChEBI" id="CHEBI:75583"/>
    </reaction>
    <physiologicalReaction direction="left-to-right" evidence="6">
        <dbReference type="Rhea" id="RHEA:38164"/>
    </physiologicalReaction>
</comment>
<evidence type="ECO:0000256" key="28">
    <source>
        <dbReference type="ARBA" id="ARBA00049549"/>
    </source>
</evidence>
<comment type="catalytic activity">
    <reaction evidence="3">
        <text>13-cis-retinol + hexadecanoyl-CoA = 13-cis-retinyl hexadecanoate + CoA</text>
        <dbReference type="Rhea" id="RHEA:55296"/>
        <dbReference type="ChEBI" id="CHEBI:45479"/>
        <dbReference type="ChEBI" id="CHEBI:57287"/>
        <dbReference type="ChEBI" id="CHEBI:57379"/>
        <dbReference type="ChEBI" id="CHEBI:138722"/>
    </reaction>
    <physiologicalReaction direction="left-to-right" evidence="3">
        <dbReference type="Rhea" id="RHEA:55297"/>
    </physiologicalReaction>
</comment>
<comment type="catalytic activity">
    <reaction evidence="5">
        <text>2-(9Z-octadecenoyl)-glycerol + hexadecanoyl-CoA = 1-hexadecanoyl-2-(9Z-octadecenoyl)-sn-glycerol + CoA</text>
        <dbReference type="Rhea" id="RHEA:38071"/>
        <dbReference type="ChEBI" id="CHEBI:57287"/>
        <dbReference type="ChEBI" id="CHEBI:57379"/>
        <dbReference type="ChEBI" id="CHEBI:73990"/>
        <dbReference type="ChEBI" id="CHEBI:75466"/>
    </reaction>
    <physiologicalReaction direction="left-to-right" evidence="5">
        <dbReference type="Rhea" id="RHEA:38072"/>
    </physiologicalReaction>
</comment>
<evidence type="ECO:0000256" key="15">
    <source>
        <dbReference type="ARBA" id="ARBA00023136"/>
    </source>
</evidence>
<evidence type="ECO:0000256" key="23">
    <source>
        <dbReference type="ARBA" id="ARBA00048614"/>
    </source>
</evidence>
<evidence type="ECO:0000256" key="6">
    <source>
        <dbReference type="ARBA" id="ARBA00001349"/>
    </source>
</evidence>
<comment type="catalytic activity">
    <reaction evidence="25">
        <text>1,2-di-(9Z-octadecenoyl)-glycerol + (9Z)-octadecenoate + H(+) = 1,2,3-tri-(9Z-octadecenoyl)-glycerol + H2O</text>
        <dbReference type="Rhea" id="RHEA:38379"/>
        <dbReference type="ChEBI" id="CHEBI:15377"/>
        <dbReference type="ChEBI" id="CHEBI:15378"/>
        <dbReference type="ChEBI" id="CHEBI:30823"/>
        <dbReference type="ChEBI" id="CHEBI:52323"/>
        <dbReference type="ChEBI" id="CHEBI:53753"/>
    </reaction>
    <physiologicalReaction direction="left-to-right" evidence="25">
        <dbReference type="Rhea" id="RHEA:38380"/>
    </physiologicalReaction>
</comment>
<comment type="catalytic activity">
    <reaction evidence="23">
        <text>1-octadecanoyl-2-(5Z,8Z,11Z,14Z-eicosatetraenoyl)-sn-glycerol + (9Z)-octadecenoyl-CoA = 1-octadecanoyl-2-(5Z,8Z,11Z,14Z)-eicosatetraenoyl-3-(9Z)-octadecenoyl-sn-glycerol + CoA</text>
        <dbReference type="Rhea" id="RHEA:38307"/>
        <dbReference type="ChEBI" id="CHEBI:57287"/>
        <dbReference type="ChEBI" id="CHEBI:57387"/>
        <dbReference type="ChEBI" id="CHEBI:75728"/>
        <dbReference type="ChEBI" id="CHEBI:75729"/>
    </reaction>
    <physiologicalReaction direction="left-to-right" evidence="23">
        <dbReference type="Rhea" id="RHEA:38308"/>
    </physiologicalReaction>
</comment>
<dbReference type="GO" id="GO:0005789">
    <property type="term" value="C:endoplasmic reticulum membrane"/>
    <property type="evidence" value="ECO:0007669"/>
    <property type="project" value="UniProtKB-SubCell"/>
</dbReference>
<keyword evidence="16 29" id="KW-0012">Acyltransferase</keyword>
<evidence type="ECO:0000256" key="29">
    <source>
        <dbReference type="PIRNR" id="PIRNR000439"/>
    </source>
</evidence>
<accession>A0A8B8VMU2</accession>
<evidence type="ECO:0000313" key="34">
    <source>
        <dbReference type="RefSeq" id="XP_036685945.1"/>
    </source>
</evidence>
<evidence type="ECO:0000256" key="13">
    <source>
        <dbReference type="ARBA" id="ARBA00022824"/>
    </source>
</evidence>
<evidence type="ECO:0000256" key="2">
    <source>
        <dbReference type="ARBA" id="ARBA00000633"/>
    </source>
</evidence>
<evidence type="ECO:0000256" key="19">
    <source>
        <dbReference type="ARBA" id="ARBA00047609"/>
    </source>
</evidence>
<evidence type="ECO:0000256" key="9">
    <source>
        <dbReference type="ARBA" id="ARBA00005175"/>
    </source>
</evidence>
<dbReference type="RefSeq" id="XP_036685945.1">
    <property type="nucleotide sequence ID" value="XM_036830050.1"/>
</dbReference>
<gene>
    <name evidence="34" type="primary">DGAT1</name>
</gene>
<feature type="active site" evidence="30">
    <location>
        <position position="379"/>
    </location>
</feature>
<evidence type="ECO:0000256" key="18">
    <source>
        <dbReference type="ARBA" id="ARBA00047367"/>
    </source>
</evidence>
<dbReference type="GO" id="GO:0050252">
    <property type="term" value="F:retinol O-fatty-acyltransferase activity"/>
    <property type="evidence" value="ECO:0007669"/>
    <property type="project" value="UniProtKB-EC"/>
</dbReference>
<evidence type="ECO:0000256" key="22">
    <source>
        <dbReference type="ARBA" id="ARBA00048135"/>
    </source>
</evidence>
<keyword evidence="13 29" id="KW-0256">Endoplasmic reticulum</keyword>
<comment type="catalytic activity">
    <reaction evidence="28">
        <text>1,3-di-(9Z-octadecenoyl)-glycerol + (9Z)-octadecenoyl-CoA = 1,2,3-tri-(9Z-octadecenoyl)-glycerol + CoA</text>
        <dbReference type="Rhea" id="RHEA:38435"/>
        <dbReference type="ChEBI" id="CHEBI:53753"/>
        <dbReference type="ChEBI" id="CHEBI:57287"/>
        <dbReference type="ChEBI" id="CHEBI:57387"/>
        <dbReference type="ChEBI" id="CHEBI:75735"/>
    </reaction>
    <physiologicalReaction direction="left-to-right" evidence="28">
        <dbReference type="Rhea" id="RHEA:38436"/>
    </physiologicalReaction>
</comment>
<evidence type="ECO:0000313" key="33">
    <source>
        <dbReference type="Proteomes" id="UP000694857"/>
    </source>
</evidence>
<evidence type="ECO:0000256" key="26">
    <source>
        <dbReference type="ARBA" id="ARBA00048907"/>
    </source>
</evidence>
<evidence type="ECO:0000256" key="7">
    <source>
        <dbReference type="ARBA" id="ARBA00001764"/>
    </source>
</evidence>
<evidence type="ECO:0000256" key="21">
    <source>
        <dbReference type="ARBA" id="ARBA00048096"/>
    </source>
</evidence>
<proteinExistence type="inferred from homology"/>
<evidence type="ECO:0000256" key="4">
    <source>
        <dbReference type="ARBA" id="ARBA00001118"/>
    </source>
</evidence>
<reference evidence="34" key="1">
    <citation type="submission" date="2025-08" db="UniProtKB">
        <authorList>
            <consortium name="RefSeq"/>
        </authorList>
    </citation>
    <scope>IDENTIFICATION</scope>
    <source>
        <tissue evidence="34">Epidermis and Blubber</tissue>
    </source>
</reference>
<evidence type="ECO:0000256" key="8">
    <source>
        <dbReference type="ARBA" id="ARBA00004477"/>
    </source>
</evidence>
<evidence type="ECO:0000256" key="3">
    <source>
        <dbReference type="ARBA" id="ARBA00000895"/>
    </source>
</evidence>
<dbReference type="CTD" id="8694"/>
<dbReference type="PANTHER" id="PTHR10408">
    <property type="entry name" value="STEROL O-ACYLTRANSFERASE"/>
    <property type="match status" value="1"/>
</dbReference>
<comment type="catalytic activity">
    <reaction evidence="24">
        <text>an acyl-CoA + a 1,2-diacyl-sn-glycerol = a triacyl-sn-glycerol + CoA</text>
        <dbReference type="Rhea" id="RHEA:10868"/>
        <dbReference type="ChEBI" id="CHEBI:17815"/>
        <dbReference type="ChEBI" id="CHEBI:57287"/>
        <dbReference type="ChEBI" id="CHEBI:58342"/>
        <dbReference type="ChEBI" id="CHEBI:64615"/>
        <dbReference type="EC" id="2.3.1.20"/>
    </reaction>
    <physiologicalReaction direction="left-to-right" evidence="24">
        <dbReference type="Rhea" id="RHEA:10869"/>
    </physiologicalReaction>
</comment>
<comment type="subcellular location">
    <subcellularLocation>
        <location evidence="8 29">Endoplasmic reticulum membrane</location>
        <topology evidence="8 29">Multi-pass membrane protein</topology>
    </subcellularLocation>
</comment>
<evidence type="ECO:0000256" key="31">
    <source>
        <dbReference type="SAM" id="MobiDB-lite"/>
    </source>
</evidence>
<keyword evidence="14 32" id="KW-1133">Transmembrane helix</keyword>
<dbReference type="GeneID" id="118883320"/>
<keyword evidence="11 29" id="KW-0808">Transferase</keyword>
<feature type="transmembrane region" description="Helical" evidence="32">
    <location>
        <begin position="127"/>
        <end position="146"/>
    </location>
</feature>
<dbReference type="GO" id="GO:0004144">
    <property type="term" value="F:diacylglycerol O-acyltransferase activity"/>
    <property type="evidence" value="ECO:0007669"/>
    <property type="project" value="UniProtKB-EC"/>
</dbReference>
<keyword evidence="12 32" id="KW-0812">Transmembrane</keyword>
<comment type="catalytic activity">
    <reaction evidence="2">
        <text>all-trans-retinol + an acyl-CoA = an all-trans-retinyl ester + CoA</text>
        <dbReference type="Rhea" id="RHEA:11488"/>
        <dbReference type="ChEBI" id="CHEBI:17336"/>
        <dbReference type="ChEBI" id="CHEBI:57287"/>
        <dbReference type="ChEBI" id="CHEBI:58342"/>
        <dbReference type="ChEBI" id="CHEBI:63410"/>
        <dbReference type="EC" id="2.3.1.76"/>
    </reaction>
    <physiologicalReaction direction="left-to-right" evidence="2">
        <dbReference type="Rhea" id="RHEA:11489"/>
    </physiologicalReaction>
</comment>
<feature type="compositionally biased region" description="Low complexity" evidence="31">
    <location>
        <begin position="17"/>
        <end position="30"/>
    </location>
</feature>
<comment type="catalytic activity">
    <reaction evidence="19">
        <text>1-O-(9Z-octadecyl)-3-(9Z-octadecenoyl)-glycerol + (9Z)-octadecenoyl-CoA = 1-O-(9Z-octadecenyl)-2,3-di-(9Z-octadecenoyl)glycerol + CoA</text>
        <dbReference type="Rhea" id="RHEA:55344"/>
        <dbReference type="ChEBI" id="CHEBI:57287"/>
        <dbReference type="ChEBI" id="CHEBI:57387"/>
        <dbReference type="ChEBI" id="CHEBI:138735"/>
        <dbReference type="ChEBI" id="CHEBI:197429"/>
    </reaction>
    <physiologicalReaction direction="left-to-right" evidence="19">
        <dbReference type="Rhea" id="RHEA:55345"/>
    </physiologicalReaction>
</comment>
<comment type="subunit">
    <text evidence="17">Homodimer or homotetramer; both forms have similar enzymatic activities.</text>
</comment>
<feature type="transmembrane region" description="Helical" evidence="32">
    <location>
        <begin position="167"/>
        <end position="187"/>
    </location>
</feature>
<evidence type="ECO:0000256" key="27">
    <source>
        <dbReference type="ARBA" id="ARBA00049168"/>
    </source>
</evidence>
<evidence type="ECO:0000256" key="30">
    <source>
        <dbReference type="PIRSR" id="PIRSR000439-1"/>
    </source>
</evidence>
<evidence type="ECO:0000256" key="10">
    <source>
        <dbReference type="ARBA" id="ARBA00009010"/>
    </source>
</evidence>
<dbReference type="UniPathway" id="UPA00230"/>
<dbReference type="AlphaFoldDB" id="A0A8B8VMU2"/>
<comment type="catalytic activity">
    <reaction evidence="27">
        <text>1-(9Z-octadecenoyl)-glycerol + (9Z)-octadecenoyl-CoA = 1,2-di-(9Z-octadecenoyl)-glycerol + CoA</text>
        <dbReference type="Rhea" id="RHEA:37915"/>
        <dbReference type="ChEBI" id="CHEBI:52323"/>
        <dbReference type="ChEBI" id="CHEBI:57287"/>
        <dbReference type="ChEBI" id="CHEBI:57387"/>
        <dbReference type="ChEBI" id="CHEBI:75342"/>
    </reaction>
    <physiologicalReaction direction="left-to-right" evidence="27">
        <dbReference type="Rhea" id="RHEA:37916"/>
    </physiologicalReaction>
</comment>
<dbReference type="Proteomes" id="UP000694857">
    <property type="component" value="Chromosome 17"/>
</dbReference>
<sequence>MGDRSGASGSRRRRTGSRPSSQGGSGPAAAAEEEVRDVGAGGDAPAPEKDKDGDVDVGSGQWDLRCHRLQDSLFSSDSGFNNYRGILNWCVVMLILSNARLFLENLIKYGILVDPIQVVSLFLKDPYSWPALCLVIVANVFAVAAFQVEKRLAVGALTEQAGLLLHVVNLATILCFPAAVAFLLASITPAAAGKKANGGAAQCTVSYPDNLTYRDLYYFLFAPTLCYELNFPRSARIRKRFLLRRLLEMLFLTQLMVGLIQQWMVPTIQNSMKPFKDMDYSRIIERLLKLAVPNHLIWLIFFYWLFHSCLNAVAELMHFGDREFYRDWWNSESVTYFWQNWNIPVHKWCLRHFYKPMLRRGSSKWAARMGVFLASAFFHEYLVSIPLRMFRLWAFTGMMAQIPLAWIVGRFFRGNYGNAAVWLTLIIGQPVAVLMYVHDYYVLNYEAPTAGA</sequence>
<feature type="transmembrane region" description="Helical" evidence="32">
    <location>
        <begin position="246"/>
        <end position="265"/>
    </location>
</feature>
<name>A0A8B8VMU2_BALMU</name>
<comment type="catalytic activity">
    <reaction evidence="21">
        <text>2,3-di-(9Z)-octadecenoyl-sn-glycerol + (9Z)-octadecenoyl-CoA = 1,2,3-tri-(9Z-octadecenoyl)-glycerol + CoA</text>
        <dbReference type="Rhea" id="RHEA:38439"/>
        <dbReference type="ChEBI" id="CHEBI:53753"/>
        <dbReference type="ChEBI" id="CHEBI:57287"/>
        <dbReference type="ChEBI" id="CHEBI:57387"/>
        <dbReference type="ChEBI" id="CHEBI:75824"/>
    </reaction>
    <physiologicalReaction direction="left-to-right" evidence="21">
        <dbReference type="Rhea" id="RHEA:38440"/>
    </physiologicalReaction>
</comment>
<dbReference type="InterPro" id="IPR014371">
    <property type="entry name" value="Oat_ACAT_DAG_ARE"/>
</dbReference>
<evidence type="ECO:0000256" key="16">
    <source>
        <dbReference type="ARBA" id="ARBA00023315"/>
    </source>
</evidence>
<evidence type="ECO:0000256" key="20">
    <source>
        <dbReference type="ARBA" id="ARBA00047807"/>
    </source>
</evidence>
<organism evidence="33 34">
    <name type="scientific">Balaenoptera musculus</name>
    <name type="common">Blue whale</name>
    <dbReference type="NCBI Taxonomy" id="9771"/>
    <lineage>
        <taxon>Eukaryota</taxon>
        <taxon>Metazoa</taxon>
        <taxon>Chordata</taxon>
        <taxon>Craniata</taxon>
        <taxon>Vertebrata</taxon>
        <taxon>Euteleostomi</taxon>
        <taxon>Mammalia</taxon>
        <taxon>Eutheria</taxon>
        <taxon>Laurasiatheria</taxon>
        <taxon>Artiodactyla</taxon>
        <taxon>Whippomorpha</taxon>
        <taxon>Cetacea</taxon>
        <taxon>Mysticeti</taxon>
        <taxon>Balaenopteridae</taxon>
        <taxon>Balaenoptera</taxon>
    </lineage>
</organism>
<dbReference type="GO" id="GO:0019432">
    <property type="term" value="P:triglyceride biosynthetic process"/>
    <property type="evidence" value="ECO:0007669"/>
    <property type="project" value="InterPro"/>
</dbReference>
<comment type="pathway">
    <text evidence="9">Lipid metabolism; glycerolipid metabolism.</text>
</comment>
<keyword evidence="15 29" id="KW-0472">Membrane</keyword>